<proteinExistence type="predicted"/>
<gene>
    <name evidence="1" type="ORF">DDF84_008615</name>
</gene>
<reference evidence="1 2" key="1">
    <citation type="submission" date="2019-03" db="EMBL/GenBank/DDBJ databases">
        <title>Comparative insights into the high quality Complete genome sequence of highly metal resistant Cupriavidus metallidurans strain BS1 isolated from a gold-copper mine.</title>
        <authorList>
            <person name="Mazhar H.S."/>
            <person name="Rensing C."/>
        </authorList>
    </citation>
    <scope>NUCLEOTIDE SEQUENCE [LARGE SCALE GENOMIC DNA]</scope>
    <source>
        <strain evidence="1 2">BS1</strain>
    </source>
</reference>
<name>A0A482IM42_9BURK</name>
<protein>
    <submittedName>
        <fullName evidence="1">Uncharacterized protein</fullName>
    </submittedName>
</protein>
<organism evidence="1 2">
    <name type="scientific">Cupriavidus metallidurans</name>
    <dbReference type="NCBI Taxonomy" id="119219"/>
    <lineage>
        <taxon>Bacteria</taxon>
        <taxon>Pseudomonadati</taxon>
        <taxon>Pseudomonadota</taxon>
        <taxon>Betaproteobacteria</taxon>
        <taxon>Burkholderiales</taxon>
        <taxon>Burkholderiaceae</taxon>
        <taxon>Cupriavidus</taxon>
    </lineage>
</organism>
<dbReference type="Proteomes" id="UP000253772">
    <property type="component" value="Chromosome c1"/>
</dbReference>
<accession>A0A482IM42</accession>
<dbReference type="EMBL" id="CP037900">
    <property type="protein sequence ID" value="QBP09818.1"/>
    <property type="molecule type" value="Genomic_DNA"/>
</dbReference>
<evidence type="ECO:0000313" key="1">
    <source>
        <dbReference type="EMBL" id="QBP09818.1"/>
    </source>
</evidence>
<sequence>MTQNSIEQMAIAICRVIYPEAWSAGKAWEGFPETTRETMHRAAQAAVSAGNAGTGQGLTDMQIFEEFARTDSWLNTVRHFALRRPLGSQEAFEVWVNETNPKRYRPYSLTKGNCGWYLSELTHAAWDVWQSQAGGKQPSLIVTAPGRRNEAFEEEWAKTITDGAEVKNLCCYFWMKAMEAAPAVDEPVPTNPNVMPMQEGHLNTMNFIADASNAATGEPVAEYTKEWGVRWLAMQPYELPTNGELVDANGTAYYRVTSPAGMVCLRSERAMTPGTRLYLRRPTAAQASNAATGQGLTDEQIDRIHDAAAEALAESHGYHVQDARLDTRAVPTWRHAFARALLAAPAAPAPNVELLDALICLHAVARVDRDKQCSAVTNAAAVIHRYESLAVTPAATASEAGSADRAMLDWLTERLVDTIYLDDGTIIDVGTGRIGTRDAKVAPHDLRAAIRAAMTDQAQTGGKS</sequence>
<dbReference type="RefSeq" id="WP_017513018.1">
    <property type="nucleotide sequence ID" value="NZ_CP037900.1"/>
</dbReference>
<dbReference type="AlphaFoldDB" id="A0A482IM42"/>
<evidence type="ECO:0000313" key="2">
    <source>
        <dbReference type="Proteomes" id="UP000253772"/>
    </source>
</evidence>